<gene>
    <name evidence="1" type="ORF">LCPAC304_01150</name>
</gene>
<evidence type="ECO:0000313" key="1">
    <source>
        <dbReference type="EMBL" id="QBK91777.1"/>
    </source>
</evidence>
<sequence length="129" mass="15032">MSSLGFWTTEEVPLAKKAQNAMHVFEERKARYMKKWVVQGIAFARTEILLEALLGEDHLNFYLEEHLYNLDPLIARLDSKEKTYELTGPDKDYLMSEIKNHYADEEQYPELACSIQKGHTNGLFFGWGE</sequence>
<reference evidence="1" key="1">
    <citation type="journal article" date="2019" name="MBio">
        <title>Virus Genomes from Deep Sea Sediments Expand the Ocean Megavirome and Support Independent Origins of Viral Gigantism.</title>
        <authorList>
            <person name="Backstrom D."/>
            <person name="Yutin N."/>
            <person name="Jorgensen S.L."/>
            <person name="Dharamshi J."/>
            <person name="Homa F."/>
            <person name="Zaremba-Niedwiedzka K."/>
            <person name="Spang A."/>
            <person name="Wolf Y.I."/>
            <person name="Koonin E.V."/>
            <person name="Ettema T.J."/>
        </authorList>
    </citation>
    <scope>NUCLEOTIDE SEQUENCE</scope>
</reference>
<organism evidence="1">
    <name type="scientific">Pithovirus LCPAC304</name>
    <dbReference type="NCBI Taxonomy" id="2506594"/>
    <lineage>
        <taxon>Viruses</taxon>
        <taxon>Pithoviruses</taxon>
    </lineage>
</organism>
<dbReference type="EMBL" id="MK500565">
    <property type="protein sequence ID" value="QBK91777.1"/>
    <property type="molecule type" value="Genomic_DNA"/>
</dbReference>
<accession>A0A481Z7M5</accession>
<name>A0A481Z7M5_9VIRU</name>
<protein>
    <submittedName>
        <fullName evidence="1">Uncharacterized protein</fullName>
    </submittedName>
</protein>
<proteinExistence type="predicted"/>